<keyword evidence="2" id="KW-0378">Hydrolase</keyword>
<dbReference type="AlphaFoldDB" id="A0A0W8G0V5"/>
<dbReference type="GO" id="GO:0006508">
    <property type="term" value="P:proteolysis"/>
    <property type="evidence" value="ECO:0007669"/>
    <property type="project" value="UniProtKB-KW"/>
</dbReference>
<organism evidence="2">
    <name type="scientific">hydrocarbon metagenome</name>
    <dbReference type="NCBI Taxonomy" id="938273"/>
    <lineage>
        <taxon>unclassified sequences</taxon>
        <taxon>metagenomes</taxon>
        <taxon>ecological metagenomes</taxon>
    </lineage>
</organism>
<dbReference type="Pfam" id="PF02617">
    <property type="entry name" value="ClpS"/>
    <property type="match status" value="1"/>
</dbReference>
<protein>
    <submittedName>
        <fullName evidence="2">Atp-dependent clp protease adaptor protein clpS</fullName>
    </submittedName>
</protein>
<dbReference type="Gene3D" id="3.30.1390.10">
    <property type="match status" value="1"/>
</dbReference>
<sequence length="95" mass="10816">MTEEKPNPIIEPEISEDISIGLPFKVVLYNDDWHTFDEVINQIIKAVNCSFEKARDLTFEVHVKGKAIVFHGPIPECLKVSSILEDIELHTQIIS</sequence>
<dbReference type="GO" id="GO:0008233">
    <property type="term" value="F:peptidase activity"/>
    <property type="evidence" value="ECO:0007669"/>
    <property type="project" value="UniProtKB-KW"/>
</dbReference>
<dbReference type="InterPro" id="IPR014719">
    <property type="entry name" value="Ribosomal_bL12_C/ClpS-like"/>
</dbReference>
<dbReference type="SUPFAM" id="SSF54736">
    <property type="entry name" value="ClpS-like"/>
    <property type="match status" value="1"/>
</dbReference>
<evidence type="ECO:0000259" key="1">
    <source>
        <dbReference type="Pfam" id="PF02617"/>
    </source>
</evidence>
<reference evidence="2" key="1">
    <citation type="journal article" date="2015" name="Proc. Natl. Acad. Sci. U.S.A.">
        <title>Networks of energetic and metabolic interactions define dynamics in microbial communities.</title>
        <authorList>
            <person name="Embree M."/>
            <person name="Liu J.K."/>
            <person name="Al-Bassam M.M."/>
            <person name="Zengler K."/>
        </authorList>
    </citation>
    <scope>NUCLEOTIDE SEQUENCE</scope>
</reference>
<feature type="domain" description="Adaptor protein ClpS core" evidence="1">
    <location>
        <begin position="23"/>
        <end position="85"/>
    </location>
</feature>
<name>A0A0W8G0V5_9ZZZZ</name>
<comment type="caution">
    <text evidence="2">The sequence shown here is derived from an EMBL/GenBank/DDBJ whole genome shotgun (WGS) entry which is preliminary data.</text>
</comment>
<gene>
    <name evidence="2" type="ORF">ASZ90_003382</name>
</gene>
<dbReference type="InterPro" id="IPR003769">
    <property type="entry name" value="ClpS_core"/>
</dbReference>
<evidence type="ECO:0000313" key="2">
    <source>
        <dbReference type="EMBL" id="KUG26778.1"/>
    </source>
</evidence>
<dbReference type="GO" id="GO:0030163">
    <property type="term" value="P:protein catabolic process"/>
    <property type="evidence" value="ECO:0007669"/>
    <property type="project" value="InterPro"/>
</dbReference>
<dbReference type="EMBL" id="LNQE01000407">
    <property type="protein sequence ID" value="KUG26778.1"/>
    <property type="molecule type" value="Genomic_DNA"/>
</dbReference>
<proteinExistence type="predicted"/>
<accession>A0A0W8G0V5</accession>
<keyword evidence="2" id="KW-0645">Protease</keyword>